<organism evidence="2 3">
    <name type="scientific">Laetiporus sulphureus 93-53</name>
    <dbReference type="NCBI Taxonomy" id="1314785"/>
    <lineage>
        <taxon>Eukaryota</taxon>
        <taxon>Fungi</taxon>
        <taxon>Dikarya</taxon>
        <taxon>Basidiomycota</taxon>
        <taxon>Agaricomycotina</taxon>
        <taxon>Agaricomycetes</taxon>
        <taxon>Polyporales</taxon>
        <taxon>Laetiporus</taxon>
    </lineage>
</organism>
<dbReference type="InterPro" id="IPR003615">
    <property type="entry name" value="HNH_nuc"/>
</dbReference>
<dbReference type="AlphaFoldDB" id="A0A165E8I7"/>
<evidence type="ECO:0000259" key="1">
    <source>
        <dbReference type="Pfam" id="PF13391"/>
    </source>
</evidence>
<dbReference type="Pfam" id="PF13391">
    <property type="entry name" value="HNH_2"/>
    <property type="match status" value="1"/>
</dbReference>
<dbReference type="GeneID" id="63821463"/>
<feature type="domain" description="HNH nuclease" evidence="1">
    <location>
        <begin position="34"/>
        <end position="111"/>
    </location>
</feature>
<keyword evidence="3" id="KW-1185">Reference proteome</keyword>
<dbReference type="STRING" id="1314785.A0A165E8I7"/>
<protein>
    <recommendedName>
        <fullName evidence="1">HNH nuclease domain-containing protein</fullName>
    </recommendedName>
</protein>
<dbReference type="EMBL" id="KV427624">
    <property type="protein sequence ID" value="KZT06463.1"/>
    <property type="molecule type" value="Genomic_DNA"/>
</dbReference>
<reference evidence="2 3" key="1">
    <citation type="journal article" date="2016" name="Mol. Biol. Evol.">
        <title>Comparative Genomics of Early-Diverging Mushroom-Forming Fungi Provides Insights into the Origins of Lignocellulose Decay Capabilities.</title>
        <authorList>
            <person name="Nagy L.G."/>
            <person name="Riley R."/>
            <person name="Tritt A."/>
            <person name="Adam C."/>
            <person name="Daum C."/>
            <person name="Floudas D."/>
            <person name="Sun H."/>
            <person name="Yadav J.S."/>
            <person name="Pangilinan J."/>
            <person name="Larsson K.H."/>
            <person name="Matsuura K."/>
            <person name="Barry K."/>
            <person name="Labutti K."/>
            <person name="Kuo R."/>
            <person name="Ohm R.A."/>
            <person name="Bhattacharya S.S."/>
            <person name="Shirouzu T."/>
            <person name="Yoshinaga Y."/>
            <person name="Martin F.M."/>
            <person name="Grigoriev I.V."/>
            <person name="Hibbett D.S."/>
        </authorList>
    </citation>
    <scope>NUCLEOTIDE SEQUENCE [LARGE SCALE GENOMIC DNA]</scope>
    <source>
        <strain evidence="2 3">93-53</strain>
    </source>
</reference>
<dbReference type="Proteomes" id="UP000076871">
    <property type="component" value="Unassembled WGS sequence"/>
</dbReference>
<gene>
    <name evidence="2" type="ORF">LAESUDRAFT_653553</name>
</gene>
<accession>A0A165E8I7</accession>
<feature type="non-terminal residue" evidence="2">
    <location>
        <position position="1"/>
    </location>
</feature>
<name>A0A165E8I7_9APHY</name>
<evidence type="ECO:0000313" key="3">
    <source>
        <dbReference type="Proteomes" id="UP000076871"/>
    </source>
</evidence>
<evidence type="ECO:0000313" key="2">
    <source>
        <dbReference type="EMBL" id="KZT06463.1"/>
    </source>
</evidence>
<dbReference type="InParanoid" id="A0A165E8I7"/>
<proteinExistence type="predicted"/>
<sequence length="220" mass="25089">ALLRDDNRCMITRQFDSTVFEQSSVELQAELSAANQPLCVTECCHIFPESTNRGIDDKHKGEYAASVWTIIERFGYPKLRTELEGEQIHLLKNILTLNQYAHGMFDTLRLWFEETDIRHCYKIGASNPTMVFGGYRFPREVQFKTTDERFDLPDPRLLKLHAACCKVAWMSGAAGYMDELDRKRDDYDPYEPVAADTLSALLSELPTAPVDMALSQLIAV</sequence>
<dbReference type="RefSeq" id="XP_040764203.1">
    <property type="nucleotide sequence ID" value="XM_040904433.1"/>
</dbReference>
<dbReference type="OrthoDB" id="2104739at2759"/>